<protein>
    <submittedName>
        <fullName evidence="1">Uncharacterized protein</fullName>
    </submittedName>
</protein>
<dbReference type="Proteomes" id="UP000792457">
    <property type="component" value="Unassembled WGS sequence"/>
</dbReference>
<name>A0A8K0KFT1_LADFU</name>
<reference evidence="1" key="2">
    <citation type="submission" date="2017-10" db="EMBL/GenBank/DDBJ databases">
        <title>Ladona fulva Genome sequencing and assembly.</title>
        <authorList>
            <person name="Murali S."/>
            <person name="Richards S."/>
            <person name="Bandaranaike D."/>
            <person name="Bellair M."/>
            <person name="Blankenburg K."/>
            <person name="Chao H."/>
            <person name="Dinh H."/>
            <person name="Doddapaneni H."/>
            <person name="Dugan-Rocha S."/>
            <person name="Elkadiri S."/>
            <person name="Gnanaolivu R."/>
            <person name="Hernandez B."/>
            <person name="Skinner E."/>
            <person name="Javaid M."/>
            <person name="Lee S."/>
            <person name="Li M."/>
            <person name="Ming W."/>
            <person name="Munidasa M."/>
            <person name="Muniz J."/>
            <person name="Nguyen L."/>
            <person name="Hughes D."/>
            <person name="Osuji N."/>
            <person name="Pu L.-L."/>
            <person name="Puazo M."/>
            <person name="Qu C."/>
            <person name="Quiroz J."/>
            <person name="Raj R."/>
            <person name="Weissenberger G."/>
            <person name="Xin Y."/>
            <person name="Zou X."/>
            <person name="Han Y."/>
            <person name="Worley K."/>
            <person name="Muzny D."/>
            <person name="Gibbs R."/>
        </authorList>
    </citation>
    <scope>NUCLEOTIDE SEQUENCE</scope>
    <source>
        <strain evidence="1">Sampled in the wild</strain>
    </source>
</reference>
<feature type="non-terminal residue" evidence="1">
    <location>
        <position position="1"/>
    </location>
</feature>
<evidence type="ECO:0000313" key="2">
    <source>
        <dbReference type="Proteomes" id="UP000792457"/>
    </source>
</evidence>
<accession>A0A8K0KFT1</accession>
<dbReference type="OrthoDB" id="426210at2759"/>
<organism evidence="1 2">
    <name type="scientific">Ladona fulva</name>
    <name type="common">Scarce chaser dragonfly</name>
    <name type="synonym">Libellula fulva</name>
    <dbReference type="NCBI Taxonomy" id="123851"/>
    <lineage>
        <taxon>Eukaryota</taxon>
        <taxon>Metazoa</taxon>
        <taxon>Ecdysozoa</taxon>
        <taxon>Arthropoda</taxon>
        <taxon>Hexapoda</taxon>
        <taxon>Insecta</taxon>
        <taxon>Pterygota</taxon>
        <taxon>Palaeoptera</taxon>
        <taxon>Odonata</taxon>
        <taxon>Epiprocta</taxon>
        <taxon>Anisoptera</taxon>
        <taxon>Libelluloidea</taxon>
        <taxon>Libellulidae</taxon>
        <taxon>Ladona</taxon>
    </lineage>
</organism>
<comment type="caution">
    <text evidence="1">The sequence shown here is derived from an EMBL/GenBank/DDBJ whole genome shotgun (WGS) entry which is preliminary data.</text>
</comment>
<evidence type="ECO:0000313" key="1">
    <source>
        <dbReference type="EMBL" id="KAG8233682.1"/>
    </source>
</evidence>
<gene>
    <name evidence="1" type="ORF">J437_LFUL014124</name>
</gene>
<dbReference type="EMBL" id="KZ308735">
    <property type="protein sequence ID" value="KAG8233682.1"/>
    <property type="molecule type" value="Genomic_DNA"/>
</dbReference>
<sequence>MEKSLVIPIHKSGDKLNFANYSPISKISIHGFVSGRCTCTNLLCYEQRISIATEERKQVGSIYTDLTKAFD</sequence>
<reference evidence="1" key="1">
    <citation type="submission" date="2013-04" db="EMBL/GenBank/DDBJ databases">
        <authorList>
            <person name="Qu J."/>
            <person name="Murali S.C."/>
            <person name="Bandaranaike D."/>
            <person name="Bellair M."/>
            <person name="Blankenburg K."/>
            <person name="Chao H."/>
            <person name="Dinh H."/>
            <person name="Doddapaneni H."/>
            <person name="Downs B."/>
            <person name="Dugan-Rocha S."/>
            <person name="Elkadiri S."/>
            <person name="Gnanaolivu R.D."/>
            <person name="Hernandez B."/>
            <person name="Javaid M."/>
            <person name="Jayaseelan J.C."/>
            <person name="Lee S."/>
            <person name="Li M."/>
            <person name="Ming W."/>
            <person name="Munidasa M."/>
            <person name="Muniz J."/>
            <person name="Nguyen L."/>
            <person name="Ongeri F."/>
            <person name="Osuji N."/>
            <person name="Pu L.-L."/>
            <person name="Puazo M."/>
            <person name="Qu C."/>
            <person name="Quiroz J."/>
            <person name="Raj R."/>
            <person name="Weissenberger G."/>
            <person name="Xin Y."/>
            <person name="Zou X."/>
            <person name="Han Y."/>
            <person name="Richards S."/>
            <person name="Worley K."/>
            <person name="Muzny D."/>
            <person name="Gibbs R."/>
        </authorList>
    </citation>
    <scope>NUCLEOTIDE SEQUENCE</scope>
    <source>
        <strain evidence="1">Sampled in the wild</strain>
    </source>
</reference>
<proteinExistence type="predicted"/>
<dbReference type="AlphaFoldDB" id="A0A8K0KFT1"/>
<keyword evidence="2" id="KW-1185">Reference proteome</keyword>